<protein>
    <submittedName>
        <fullName evidence="2">Helix-turn-helix domain-containing protein</fullName>
    </submittedName>
</protein>
<sequence length="136" mass="15542">MAELNEENQFTILENKAIGRNFAKHRKFREKKALEVAEHLSMTEANYTKYERGENKITVEIIQGVAEFLNIDPLQLMASDSGHVVENSNSPHSPIAIQENSTFHTTNEEQTKLITKLVENVIAMNEKIMKLLDKET</sequence>
<proteinExistence type="predicted"/>
<evidence type="ECO:0000259" key="1">
    <source>
        <dbReference type="PROSITE" id="PS50943"/>
    </source>
</evidence>
<dbReference type="EMBL" id="JBHRTA010000022">
    <property type="protein sequence ID" value="MFC3197556.1"/>
    <property type="molecule type" value="Genomic_DNA"/>
</dbReference>
<comment type="caution">
    <text evidence="2">The sequence shown here is derived from an EMBL/GenBank/DDBJ whole genome shotgun (WGS) entry which is preliminary data.</text>
</comment>
<keyword evidence="3" id="KW-1185">Reference proteome</keyword>
<dbReference type="Proteomes" id="UP001595526">
    <property type="component" value="Unassembled WGS sequence"/>
</dbReference>
<evidence type="ECO:0000313" key="3">
    <source>
        <dbReference type="Proteomes" id="UP001595526"/>
    </source>
</evidence>
<accession>A0ABV7JN98</accession>
<reference evidence="3" key="1">
    <citation type="journal article" date="2019" name="Int. J. Syst. Evol. Microbiol.">
        <title>The Global Catalogue of Microorganisms (GCM) 10K type strain sequencing project: providing services to taxonomists for standard genome sequencing and annotation.</title>
        <authorList>
            <consortium name="The Broad Institute Genomics Platform"/>
            <consortium name="The Broad Institute Genome Sequencing Center for Infectious Disease"/>
            <person name="Wu L."/>
            <person name="Ma J."/>
        </authorList>
    </citation>
    <scope>NUCLEOTIDE SEQUENCE [LARGE SCALE GENOMIC DNA]</scope>
    <source>
        <strain evidence="3">KCTC 52416</strain>
    </source>
</reference>
<organism evidence="2 3">
    <name type="scientific">Parapedobacter deserti</name>
    <dbReference type="NCBI Taxonomy" id="1912957"/>
    <lineage>
        <taxon>Bacteria</taxon>
        <taxon>Pseudomonadati</taxon>
        <taxon>Bacteroidota</taxon>
        <taxon>Sphingobacteriia</taxon>
        <taxon>Sphingobacteriales</taxon>
        <taxon>Sphingobacteriaceae</taxon>
        <taxon>Parapedobacter</taxon>
    </lineage>
</organism>
<dbReference type="PROSITE" id="PS50943">
    <property type="entry name" value="HTH_CROC1"/>
    <property type="match status" value="1"/>
</dbReference>
<gene>
    <name evidence="2" type="ORF">ACFOET_08015</name>
</gene>
<name>A0ABV7JN98_9SPHI</name>
<dbReference type="SUPFAM" id="SSF47413">
    <property type="entry name" value="lambda repressor-like DNA-binding domains"/>
    <property type="match status" value="1"/>
</dbReference>
<dbReference type="Gene3D" id="1.10.260.40">
    <property type="entry name" value="lambda repressor-like DNA-binding domains"/>
    <property type="match status" value="1"/>
</dbReference>
<evidence type="ECO:0000313" key="2">
    <source>
        <dbReference type="EMBL" id="MFC3197556.1"/>
    </source>
</evidence>
<dbReference type="CDD" id="cd00093">
    <property type="entry name" value="HTH_XRE"/>
    <property type="match status" value="1"/>
</dbReference>
<dbReference type="SMART" id="SM00530">
    <property type="entry name" value="HTH_XRE"/>
    <property type="match status" value="1"/>
</dbReference>
<dbReference type="InterPro" id="IPR010982">
    <property type="entry name" value="Lambda_DNA-bd_dom_sf"/>
</dbReference>
<dbReference type="RefSeq" id="WP_379021340.1">
    <property type="nucleotide sequence ID" value="NZ_JBHRTA010000022.1"/>
</dbReference>
<feature type="domain" description="HTH cro/C1-type" evidence="1">
    <location>
        <begin position="35"/>
        <end position="76"/>
    </location>
</feature>
<dbReference type="InterPro" id="IPR001387">
    <property type="entry name" value="Cro/C1-type_HTH"/>
</dbReference>
<dbReference type="Pfam" id="PF01381">
    <property type="entry name" value="HTH_3"/>
    <property type="match status" value="1"/>
</dbReference>